<evidence type="ECO:0000259" key="9">
    <source>
        <dbReference type="PROSITE" id="PS51192"/>
    </source>
</evidence>
<dbReference type="OrthoDB" id="9815222at2"/>
<dbReference type="PANTHER" id="PTHR47962:SF5">
    <property type="entry name" value="ATP-DEPENDENT HELICASE LHR-RELATED"/>
    <property type="match status" value="1"/>
</dbReference>
<gene>
    <name evidence="11" type="ORF">EAX62_07290</name>
</gene>
<reference evidence="11 12" key="1">
    <citation type="submission" date="2018-10" db="EMBL/GenBank/DDBJ databases">
        <title>Tessaracoccus antarcticuss sp. nov., isolated from sediment.</title>
        <authorList>
            <person name="Zhou L.Y."/>
            <person name="Du Z.J."/>
        </authorList>
    </citation>
    <scope>NUCLEOTIDE SEQUENCE [LARGE SCALE GENOMIC DNA]</scope>
    <source>
        <strain evidence="11 12">JDX10</strain>
    </source>
</reference>
<evidence type="ECO:0000256" key="5">
    <source>
        <dbReference type="ARBA" id="ARBA00022840"/>
    </source>
</evidence>
<keyword evidence="6" id="KW-0238">DNA-binding</keyword>
<keyword evidence="8" id="KW-0413">Isomerase</keyword>
<dbReference type="CDD" id="cd17922">
    <property type="entry name" value="DEXHc_LHR-like"/>
    <property type="match status" value="1"/>
</dbReference>
<dbReference type="GO" id="GO:0005524">
    <property type="term" value="F:ATP binding"/>
    <property type="evidence" value="ECO:0007669"/>
    <property type="project" value="UniProtKB-KW"/>
</dbReference>
<keyword evidence="1" id="KW-0547">Nucleotide-binding</keyword>
<feature type="domain" description="Helicase ATP-binding" evidence="9">
    <location>
        <begin position="33"/>
        <end position="222"/>
    </location>
</feature>
<dbReference type="GO" id="GO:0016887">
    <property type="term" value="F:ATP hydrolysis activity"/>
    <property type="evidence" value="ECO:0007669"/>
    <property type="project" value="TreeGrafter"/>
</dbReference>
<name>A0A3M0GDF1_9ACTN</name>
<evidence type="ECO:0000256" key="6">
    <source>
        <dbReference type="ARBA" id="ARBA00023125"/>
    </source>
</evidence>
<comment type="caution">
    <text evidence="11">The sequence shown here is derived from an EMBL/GenBank/DDBJ whole genome shotgun (WGS) entry which is preliminary data.</text>
</comment>
<dbReference type="InterPro" id="IPR045628">
    <property type="entry name" value="Lhr_WH_dom"/>
</dbReference>
<protein>
    <submittedName>
        <fullName evidence="11">DEAD/DEAH box helicase</fullName>
    </submittedName>
</protein>
<dbReference type="Pfam" id="PF23235">
    <property type="entry name" value="WHD_3rd_Lhr"/>
    <property type="match status" value="1"/>
</dbReference>
<keyword evidence="3" id="KW-0378">Hydrolase</keyword>
<dbReference type="SMART" id="SM00490">
    <property type="entry name" value="HELICc"/>
    <property type="match status" value="1"/>
</dbReference>
<evidence type="ECO:0000256" key="3">
    <source>
        <dbReference type="ARBA" id="ARBA00022801"/>
    </source>
</evidence>
<evidence type="ECO:0000256" key="1">
    <source>
        <dbReference type="ARBA" id="ARBA00022741"/>
    </source>
</evidence>
<dbReference type="Pfam" id="PF19306">
    <property type="entry name" value="WHD_Lhr"/>
    <property type="match status" value="1"/>
</dbReference>
<dbReference type="Pfam" id="PF08494">
    <property type="entry name" value="DEAD_assoc"/>
    <property type="match status" value="1"/>
</dbReference>
<keyword evidence="12" id="KW-1185">Reference proteome</keyword>
<evidence type="ECO:0000313" key="11">
    <source>
        <dbReference type="EMBL" id="RMB62348.1"/>
    </source>
</evidence>
<proteinExistence type="predicted"/>
<dbReference type="InterPro" id="IPR013701">
    <property type="entry name" value="Lhr-like_DEAD/DEAH_assoc"/>
</dbReference>
<keyword evidence="7" id="KW-0234">DNA repair</keyword>
<dbReference type="PROSITE" id="PS51192">
    <property type="entry name" value="HELICASE_ATP_BIND_1"/>
    <property type="match status" value="1"/>
</dbReference>
<evidence type="ECO:0000256" key="4">
    <source>
        <dbReference type="ARBA" id="ARBA00022806"/>
    </source>
</evidence>
<dbReference type="InterPro" id="IPR011545">
    <property type="entry name" value="DEAD/DEAH_box_helicase_dom"/>
</dbReference>
<dbReference type="Pfam" id="PF23234">
    <property type="entry name" value="WHD_4th_Lhr"/>
    <property type="match status" value="1"/>
</dbReference>
<dbReference type="Pfam" id="PF00271">
    <property type="entry name" value="Helicase_C"/>
    <property type="match status" value="1"/>
</dbReference>
<dbReference type="Gene3D" id="3.40.50.300">
    <property type="entry name" value="P-loop containing nucleotide triphosphate hydrolases"/>
    <property type="match status" value="2"/>
</dbReference>
<dbReference type="Proteomes" id="UP000275256">
    <property type="component" value="Unassembled WGS sequence"/>
</dbReference>
<dbReference type="InterPro" id="IPR055367">
    <property type="entry name" value="WH4_Lhr"/>
</dbReference>
<evidence type="ECO:0000259" key="10">
    <source>
        <dbReference type="PROSITE" id="PS51194"/>
    </source>
</evidence>
<dbReference type="InterPro" id="IPR001650">
    <property type="entry name" value="Helicase_C-like"/>
</dbReference>
<dbReference type="InterPro" id="IPR055369">
    <property type="entry name" value="WH2_Lhr"/>
</dbReference>
<dbReference type="GO" id="GO:0004386">
    <property type="term" value="F:helicase activity"/>
    <property type="evidence" value="ECO:0007669"/>
    <property type="project" value="UniProtKB-KW"/>
</dbReference>
<dbReference type="RefSeq" id="WP_121900898.1">
    <property type="nucleotide sequence ID" value="NZ_REFW01000001.1"/>
</dbReference>
<dbReference type="SUPFAM" id="SSF52540">
    <property type="entry name" value="P-loop containing nucleoside triphosphate hydrolases"/>
    <property type="match status" value="1"/>
</dbReference>
<keyword evidence="4 11" id="KW-0347">Helicase</keyword>
<dbReference type="Pfam" id="PF23236">
    <property type="entry name" value="WHD_2nd_Lhr"/>
    <property type="match status" value="1"/>
</dbReference>
<evidence type="ECO:0000313" key="12">
    <source>
        <dbReference type="Proteomes" id="UP000275256"/>
    </source>
</evidence>
<dbReference type="Pfam" id="PF00270">
    <property type="entry name" value="DEAD"/>
    <property type="match status" value="1"/>
</dbReference>
<organism evidence="11 12">
    <name type="scientific">Tessaracoccus antarcticus</name>
    <dbReference type="NCBI Taxonomy" id="2479848"/>
    <lineage>
        <taxon>Bacteria</taxon>
        <taxon>Bacillati</taxon>
        <taxon>Actinomycetota</taxon>
        <taxon>Actinomycetes</taxon>
        <taxon>Propionibacteriales</taxon>
        <taxon>Propionibacteriaceae</taxon>
        <taxon>Tessaracoccus</taxon>
    </lineage>
</organism>
<evidence type="ECO:0000256" key="7">
    <source>
        <dbReference type="ARBA" id="ARBA00023204"/>
    </source>
</evidence>
<dbReference type="EMBL" id="REFW01000001">
    <property type="protein sequence ID" value="RMB62348.1"/>
    <property type="molecule type" value="Genomic_DNA"/>
</dbReference>
<evidence type="ECO:0000256" key="8">
    <source>
        <dbReference type="ARBA" id="ARBA00023235"/>
    </source>
</evidence>
<dbReference type="PROSITE" id="PS51194">
    <property type="entry name" value="HELICASE_CTER"/>
    <property type="match status" value="1"/>
</dbReference>
<dbReference type="InterPro" id="IPR027417">
    <property type="entry name" value="P-loop_NTPase"/>
</dbReference>
<sequence>MTDVGPLGMFSGPARTWFADVFASPTAVQQAAWEQIAGGQHTLVVAPTGSGKTLAAFFWALDTLAATPRTGGTRVLYVSPLKALGVDVERNLRAPLVGIRRTAERLGETVADITVGVRSGDTPTKERAALLRRPPDVLITTPESLYLMLTSSARSTLQDVETVIIDEIHAIAGTKRGSHLALSLERLDAQVGRDVQRIALSATVRPIEKVATFLGGDREVSIVAPPSDKKWDVHVRVPVHDITDPGPRAAPVEVDPLLASHGASDAEATGSLWPHVEAEVYDAVCAGNSTLVFTNSRRVAERLTSRLNEMWAEQHDPASLVAPGRRPPAQIMLASDEVGMAPAVIARAHHGSVSKEARAEIEAALKSGELKCVVATSSLELGIDMGAVDKVVQVSAPPSVASSLQRIGRAGHHVGAVSRGEVFPMHRGDLIPSAVATARMLEGAIEELRIPRSPLDVLAQQTLAATVAAGEGGLDVDEWFTCVKRAMPYFTLDRSVFDSVVDLLAGAYPSADFGELRARLVLEEGRMVALRGALRLAVTSGGTIPDRGMFGVFLATDDDVGRRVGELDEEMVYESRVGDVFTLGASSWRIQEITRDQVRVTPAPGHTGRLPFWHGDAEGRPAELGLALGRFHREVLRTPEKLEQPYLDENTQTNIRTYLTEQREATGSVPDDSTIVLERFRDEVGDWRCVLHSPLGRGVLGAWALAIGEALSREAGIDVVPVASDDGIIWRLPDSDAAERLGELLTVNPEEVGAIVTEQVGGTALFAARFRECAARALLLPRRDPGRRAPLWQQRQRASQLLEVARLHPRFPIIIETVREVLQDVYDLPALVTVLQGLQRGSMRLVEVVTDHPSPFAATMLFRYTGAFMYDGDTPLAERRAATLSMDPALLAAVLGTVDLRELLDMEVIDAVEAELQHRAGPAGGMDRRVTTVDALADLPRLLGPIPLNELPGHLNDDLGEQLPDVVQALGNRVHVLQLSGREHLVAAADLGLLRDALGIPVPAGAPAADDTAGRDPVTQLIARFARTHAPFTVGQVAAAFGLGAATALLVLEREVRARRLVEGHFTPGRDGVEYCDPEVLRRIRTRCLALARAQVQPVSPSAYARFLADWHQVTDPPDSTPDEVLIALQRLAGAALPASAWETHVLPARMRAYQPSHLDQLVAEGEVVIRVRGSVGAHDPLISLVPRDDLDLLGPLGVAADDDAVALATDLRDSGGLFTELRALRQAADPGASSAALADDVWHAAELGLVAPASMAPVRARIGGSSKGAHKAARSAPRRRARLPRPGRSLMARTGTIGGPPDVAGRWYPVQDPRTAPAEQAVAQVSTWLERFGVITRGAVAADGYGGGFAAAYRVLAELEAAGKVLRGYVVEGLGGSQFATSATIDQVRDFTDSPDETPWPSGILDPAVSVLSALDPANPYGSVLPWPGHDTARPSRAAGALVVLADGVCLAHVSRGGRQLTLFPPTSPQSPTREDVAALVVRALHGAALQGRMGRVRIEEVDGQRVAATGLLDAMRGAGARVSPQGVVIEAGHARG</sequence>
<dbReference type="GO" id="GO:0003677">
    <property type="term" value="F:DNA binding"/>
    <property type="evidence" value="ECO:0007669"/>
    <property type="project" value="UniProtKB-KW"/>
</dbReference>
<dbReference type="SMART" id="SM00487">
    <property type="entry name" value="DEXDc"/>
    <property type="match status" value="1"/>
</dbReference>
<dbReference type="InterPro" id="IPR052511">
    <property type="entry name" value="ATP-dep_Helicase"/>
</dbReference>
<dbReference type="InterPro" id="IPR014001">
    <property type="entry name" value="Helicase_ATP-bd"/>
</dbReference>
<dbReference type="GO" id="GO:0006281">
    <property type="term" value="P:DNA repair"/>
    <property type="evidence" value="ECO:0007669"/>
    <property type="project" value="UniProtKB-KW"/>
</dbReference>
<keyword evidence="5" id="KW-0067">ATP-binding</keyword>
<feature type="domain" description="Helicase C-terminal" evidence="10">
    <location>
        <begin position="276"/>
        <end position="456"/>
    </location>
</feature>
<dbReference type="PANTHER" id="PTHR47962">
    <property type="entry name" value="ATP-DEPENDENT HELICASE LHR-RELATED-RELATED"/>
    <property type="match status" value="1"/>
</dbReference>
<accession>A0A3M0GDF1</accession>
<dbReference type="CDD" id="cd18796">
    <property type="entry name" value="SF2_C_LHR"/>
    <property type="match status" value="1"/>
</dbReference>
<evidence type="ECO:0000256" key="2">
    <source>
        <dbReference type="ARBA" id="ARBA00022763"/>
    </source>
</evidence>
<dbReference type="InterPro" id="IPR055368">
    <property type="entry name" value="WH3_Lhr"/>
</dbReference>
<keyword evidence="2" id="KW-0227">DNA damage</keyword>